<evidence type="ECO:0000256" key="6">
    <source>
        <dbReference type="SAM" id="MobiDB-lite"/>
    </source>
</evidence>
<protein>
    <submittedName>
        <fullName evidence="9">Transcription factor ALC isoform X1</fullName>
    </submittedName>
</protein>
<dbReference type="InterPro" id="IPR031066">
    <property type="entry name" value="bHLH_ALC-like_plant"/>
</dbReference>
<evidence type="ECO:0000313" key="9">
    <source>
        <dbReference type="RefSeq" id="XP_012574447.1"/>
    </source>
</evidence>
<sequence>MGDNDNNNNNNNISSSQDEISLFLHQILLRSSSSSSSSQPHNSMPLQDGNISPLHFNLSSSSLGGNDTDDYDCESEEGVEALTEELPTKHVASRSSSKRSRAAEVHNLSEKRRRSRINEKMKALQNLIPNSNKTDKASMLDEAIEYLKQLQLQVQMLSLRNGLNLHPMCYPEGLQPLTLSQMSMELCDGNRSTPLNMTSTLPLPQENPLLYGSNLPNKTTLPSQPSMSYPSYINNTETSFGVESRIPTQKRPLKRSSVPIHGEDMLQYQQSNAIHSATNLIGGSQVVKEFESGSTTANNSLQTCIAVRDQSEAIMRNSEPNIILTSQIADKEKWLQWVTRRRKKLDF</sequence>
<dbReference type="Pfam" id="PF00010">
    <property type="entry name" value="HLH"/>
    <property type="match status" value="1"/>
</dbReference>
<organism evidence="8 9">
    <name type="scientific">Cicer arietinum</name>
    <name type="common">Chickpea</name>
    <name type="synonym">Garbanzo</name>
    <dbReference type="NCBI Taxonomy" id="3827"/>
    <lineage>
        <taxon>Eukaryota</taxon>
        <taxon>Viridiplantae</taxon>
        <taxon>Streptophyta</taxon>
        <taxon>Embryophyta</taxon>
        <taxon>Tracheophyta</taxon>
        <taxon>Spermatophyta</taxon>
        <taxon>Magnoliopsida</taxon>
        <taxon>eudicotyledons</taxon>
        <taxon>Gunneridae</taxon>
        <taxon>Pentapetalae</taxon>
        <taxon>rosids</taxon>
        <taxon>fabids</taxon>
        <taxon>Fabales</taxon>
        <taxon>Fabaceae</taxon>
        <taxon>Papilionoideae</taxon>
        <taxon>50 kb inversion clade</taxon>
        <taxon>NPAAA clade</taxon>
        <taxon>Hologalegina</taxon>
        <taxon>IRL clade</taxon>
        <taxon>Cicereae</taxon>
        <taxon>Cicer</taxon>
    </lineage>
</organism>
<accession>A0A1S3EF37</accession>
<evidence type="ECO:0000256" key="3">
    <source>
        <dbReference type="ARBA" id="ARBA00023125"/>
    </source>
</evidence>
<keyword evidence="5" id="KW-0539">Nucleus</keyword>
<feature type="domain" description="BHLH" evidence="7">
    <location>
        <begin position="101"/>
        <end position="150"/>
    </location>
</feature>
<dbReference type="GO" id="GO:0005634">
    <property type="term" value="C:nucleus"/>
    <property type="evidence" value="ECO:0007669"/>
    <property type="project" value="UniProtKB-SubCell"/>
</dbReference>
<dbReference type="Gene3D" id="4.10.280.10">
    <property type="entry name" value="Helix-loop-helix DNA-binding domain"/>
    <property type="match status" value="1"/>
</dbReference>
<evidence type="ECO:0000256" key="4">
    <source>
        <dbReference type="ARBA" id="ARBA00023163"/>
    </source>
</evidence>
<dbReference type="Proteomes" id="UP000087171">
    <property type="component" value="Chromosome Ca8"/>
</dbReference>
<dbReference type="InterPro" id="IPR011598">
    <property type="entry name" value="bHLH_dom"/>
</dbReference>
<dbReference type="PANTHER" id="PTHR45855:SF73">
    <property type="entry name" value="TRANSCRIPTION FACTOR SPATULA"/>
    <property type="match status" value="1"/>
</dbReference>
<evidence type="ECO:0000313" key="8">
    <source>
        <dbReference type="Proteomes" id="UP000087171"/>
    </source>
</evidence>
<evidence type="ECO:0000256" key="1">
    <source>
        <dbReference type="ARBA" id="ARBA00004123"/>
    </source>
</evidence>
<gene>
    <name evidence="9" type="primary">LOC101515727</name>
</gene>
<dbReference type="FunFam" id="4.10.280.10:FF:000004">
    <property type="entry name" value="Basic helix-loop-helix transcription factor"/>
    <property type="match status" value="1"/>
</dbReference>
<dbReference type="GO" id="GO:0046983">
    <property type="term" value="F:protein dimerization activity"/>
    <property type="evidence" value="ECO:0007669"/>
    <property type="project" value="InterPro"/>
</dbReference>
<dbReference type="InterPro" id="IPR036638">
    <property type="entry name" value="HLH_DNA-bd_sf"/>
</dbReference>
<dbReference type="eggNOG" id="ENOG502QVNY">
    <property type="taxonomic scope" value="Eukaryota"/>
</dbReference>
<dbReference type="SUPFAM" id="SSF47459">
    <property type="entry name" value="HLH, helix-loop-helix DNA-binding domain"/>
    <property type="match status" value="1"/>
</dbReference>
<reference evidence="9" key="2">
    <citation type="submission" date="2025-08" db="UniProtKB">
        <authorList>
            <consortium name="RefSeq"/>
        </authorList>
    </citation>
    <scope>IDENTIFICATION</scope>
    <source>
        <tissue evidence="9">Etiolated seedlings</tissue>
    </source>
</reference>
<dbReference type="SMART" id="SM00353">
    <property type="entry name" value="HLH"/>
    <property type="match status" value="1"/>
</dbReference>
<keyword evidence="8" id="KW-1185">Reference proteome</keyword>
<feature type="compositionally biased region" description="Basic and acidic residues" evidence="6">
    <location>
        <begin position="101"/>
        <end position="113"/>
    </location>
</feature>
<dbReference type="RefSeq" id="XP_012574447.1">
    <property type="nucleotide sequence ID" value="XM_012718993.2"/>
</dbReference>
<proteinExistence type="predicted"/>
<feature type="region of interest" description="Disordered" evidence="6">
    <location>
        <begin position="33"/>
        <end position="113"/>
    </location>
</feature>
<dbReference type="InterPro" id="IPR047265">
    <property type="entry name" value="PIF1-like_bHLH"/>
</dbReference>
<reference evidence="8" key="1">
    <citation type="journal article" date="2013" name="Nat. Biotechnol.">
        <title>Draft genome sequence of chickpea (Cicer arietinum) provides a resource for trait improvement.</title>
        <authorList>
            <person name="Varshney R.K."/>
            <person name="Song C."/>
            <person name="Saxena R.K."/>
            <person name="Azam S."/>
            <person name="Yu S."/>
            <person name="Sharpe A.G."/>
            <person name="Cannon S."/>
            <person name="Baek J."/>
            <person name="Rosen B.D."/>
            <person name="Tar'an B."/>
            <person name="Millan T."/>
            <person name="Zhang X."/>
            <person name="Ramsay L.D."/>
            <person name="Iwata A."/>
            <person name="Wang Y."/>
            <person name="Nelson W."/>
            <person name="Farmer A.D."/>
            <person name="Gaur P.M."/>
            <person name="Soderlund C."/>
            <person name="Penmetsa R.V."/>
            <person name="Xu C."/>
            <person name="Bharti A.K."/>
            <person name="He W."/>
            <person name="Winter P."/>
            <person name="Zhao S."/>
            <person name="Hane J.K."/>
            <person name="Carrasquilla-Garcia N."/>
            <person name="Condie J.A."/>
            <person name="Upadhyaya H.D."/>
            <person name="Luo M.C."/>
            <person name="Thudi M."/>
            <person name="Gowda C.L."/>
            <person name="Singh N.P."/>
            <person name="Lichtenzveig J."/>
            <person name="Gali K.K."/>
            <person name="Rubio J."/>
            <person name="Nadarajan N."/>
            <person name="Dolezel J."/>
            <person name="Bansal K.C."/>
            <person name="Xu X."/>
            <person name="Edwards D."/>
            <person name="Zhang G."/>
            <person name="Kahl G."/>
            <person name="Gil J."/>
            <person name="Singh K.B."/>
            <person name="Datta S.K."/>
            <person name="Jackson S.A."/>
            <person name="Wang J."/>
            <person name="Cook D.R."/>
        </authorList>
    </citation>
    <scope>NUCLEOTIDE SEQUENCE [LARGE SCALE GENOMIC DNA]</scope>
    <source>
        <strain evidence="8">cv. CDC Frontier</strain>
    </source>
</reference>
<dbReference type="CDD" id="cd11445">
    <property type="entry name" value="bHLH_AtPIF_like"/>
    <property type="match status" value="1"/>
</dbReference>
<name>A0A1S3EF37_CICAR</name>
<feature type="compositionally biased region" description="Acidic residues" evidence="6">
    <location>
        <begin position="67"/>
        <end position="83"/>
    </location>
</feature>
<evidence type="ECO:0000256" key="2">
    <source>
        <dbReference type="ARBA" id="ARBA00023015"/>
    </source>
</evidence>
<evidence type="ECO:0000256" key="5">
    <source>
        <dbReference type="ARBA" id="ARBA00023242"/>
    </source>
</evidence>
<dbReference type="GO" id="GO:0003677">
    <property type="term" value="F:DNA binding"/>
    <property type="evidence" value="ECO:0007669"/>
    <property type="project" value="UniProtKB-KW"/>
</dbReference>
<dbReference type="AlphaFoldDB" id="A0A1S3EF37"/>
<dbReference type="PROSITE" id="PS50888">
    <property type="entry name" value="BHLH"/>
    <property type="match status" value="1"/>
</dbReference>
<keyword evidence="3" id="KW-0238">DNA-binding</keyword>
<keyword evidence="4" id="KW-0804">Transcription</keyword>
<comment type="subcellular location">
    <subcellularLocation>
        <location evidence="1">Nucleus</location>
    </subcellularLocation>
</comment>
<dbReference type="PANTHER" id="PTHR45855">
    <property type="entry name" value="TRANSCRIPTION FACTOR PIF1-RELATED"/>
    <property type="match status" value="1"/>
</dbReference>
<evidence type="ECO:0000259" key="7">
    <source>
        <dbReference type="PROSITE" id="PS50888"/>
    </source>
</evidence>
<keyword evidence="2" id="KW-0805">Transcription regulation</keyword>
<dbReference type="OrthoDB" id="690068at2759"/>